<proteinExistence type="inferred from homology"/>
<evidence type="ECO:0000313" key="12">
    <source>
        <dbReference type="Proteomes" id="UP000596074"/>
    </source>
</evidence>
<evidence type="ECO:0000259" key="9">
    <source>
        <dbReference type="PROSITE" id="PS50111"/>
    </source>
</evidence>
<dbReference type="PANTHER" id="PTHR32089">
    <property type="entry name" value="METHYL-ACCEPTING CHEMOTAXIS PROTEIN MCPB"/>
    <property type="match status" value="1"/>
</dbReference>
<name>A0A9X7YQI1_9GAMM</name>
<keyword evidence="4 8" id="KW-0472">Membrane</keyword>
<gene>
    <name evidence="11" type="ORF">GJQ55_11455</name>
</gene>
<feature type="domain" description="Methyl-accepting transducer" evidence="9">
    <location>
        <begin position="264"/>
        <end position="510"/>
    </location>
</feature>
<evidence type="ECO:0000256" key="4">
    <source>
        <dbReference type="ARBA" id="ARBA00023136"/>
    </source>
</evidence>
<dbReference type="CDD" id="cd06225">
    <property type="entry name" value="HAMP"/>
    <property type="match status" value="1"/>
</dbReference>
<dbReference type="PROSITE" id="PS50885">
    <property type="entry name" value="HAMP"/>
    <property type="match status" value="1"/>
</dbReference>
<evidence type="ECO:0000256" key="1">
    <source>
        <dbReference type="ARBA" id="ARBA00004141"/>
    </source>
</evidence>
<comment type="subcellular location">
    <subcellularLocation>
        <location evidence="1">Membrane</location>
        <topology evidence="1">Multi-pass membrane protein</topology>
    </subcellularLocation>
</comment>
<dbReference type="InterPro" id="IPR024478">
    <property type="entry name" value="HlyB_4HB_MCP"/>
</dbReference>
<dbReference type="KEGG" id="vcw:GJQ55_11455"/>
<keyword evidence="2 8" id="KW-0812">Transmembrane</keyword>
<dbReference type="Proteomes" id="UP000596074">
    <property type="component" value="Chromosome"/>
</dbReference>
<dbReference type="InterPro" id="IPR004090">
    <property type="entry name" value="Chemotax_Me-accpt_rcpt"/>
</dbReference>
<accession>A0A9X7YQI1</accession>
<dbReference type="SMART" id="SM00283">
    <property type="entry name" value="MA"/>
    <property type="match status" value="1"/>
</dbReference>
<dbReference type="GO" id="GO:0004888">
    <property type="term" value="F:transmembrane signaling receptor activity"/>
    <property type="evidence" value="ECO:0007669"/>
    <property type="project" value="InterPro"/>
</dbReference>
<keyword evidence="3 8" id="KW-1133">Transmembrane helix</keyword>
<dbReference type="Pfam" id="PF12729">
    <property type="entry name" value="4HB_MCP_1"/>
    <property type="match status" value="1"/>
</dbReference>
<dbReference type="Gene3D" id="1.10.287.950">
    <property type="entry name" value="Methyl-accepting chemotaxis protein"/>
    <property type="match status" value="1"/>
</dbReference>
<dbReference type="RefSeq" id="WP_228345109.1">
    <property type="nucleotide sequence ID" value="NZ_CP046056.1"/>
</dbReference>
<feature type="transmembrane region" description="Helical" evidence="8">
    <location>
        <begin position="7"/>
        <end position="26"/>
    </location>
</feature>
<dbReference type="PANTHER" id="PTHR32089:SF119">
    <property type="entry name" value="METHYL-ACCEPTING CHEMOTAXIS PROTEIN CTPL"/>
    <property type="match status" value="1"/>
</dbReference>
<evidence type="ECO:0000256" key="3">
    <source>
        <dbReference type="ARBA" id="ARBA00022989"/>
    </source>
</evidence>
<dbReference type="PRINTS" id="PR00260">
    <property type="entry name" value="CHEMTRNSDUCR"/>
</dbReference>
<dbReference type="FunFam" id="1.10.287.950:FF:000001">
    <property type="entry name" value="Methyl-accepting chemotaxis sensory transducer"/>
    <property type="match status" value="1"/>
</dbReference>
<dbReference type="SMART" id="SM00304">
    <property type="entry name" value="HAMP"/>
    <property type="match status" value="1"/>
</dbReference>
<dbReference type="SUPFAM" id="SSF58104">
    <property type="entry name" value="Methyl-accepting chemotaxis protein (MCP) signaling domain"/>
    <property type="match status" value="1"/>
</dbReference>
<feature type="transmembrane region" description="Helical" evidence="8">
    <location>
        <begin position="46"/>
        <end position="65"/>
    </location>
</feature>
<sequence length="536" mass="58805">MRIRHRLILMAALPAVLTSLIFFYVWQQMPQVVANATRLFDERMTPVWLLSAISRATADGVVDVAHQSRAQMLMWPDAQQRLQQARTQIEDSWQQYQRLATSASEQALLQQHPEAYPQLQTALDRLQQFIEQRESYSMGRWIDMDMYPQISPMLQLVDQLIALQTELAAAGAAEAEAQTRQTIRAIAALATVLILAMAALGWLGYRRILNPLRNIRNRVIEVETTHDLGLRIELQNRDELGELARAFNQMMDSISSTFQTLHQNGRQLSEAAVELRQLAGDTGNLAREQLGSMHETSQQMEQVHAAAQQVNRVTDQAASATQDVAQLVSHGDQTVQAVVKAIADTSARTEQSAGFARGLLEHSGNIGTVLDVISSIAEQTNLLALNAAIEAARAGEHGRGFAVVADEVRTLARRTADSTREIAALVENIQQGADQTASSLNDVSSLTDYMVQQAQAAGQALADIRQAAEALQETGHAVASLSHEQLQISAAIQQRTHSMTAQASQTESQASATEALSQQLEQLAVQQKTALSRFGI</sequence>
<organism evidence="11 12">
    <name type="scientific">Venatoribacter cucullus</name>
    <dbReference type="NCBI Taxonomy" id="2661630"/>
    <lineage>
        <taxon>Bacteria</taxon>
        <taxon>Pseudomonadati</taxon>
        <taxon>Pseudomonadota</taxon>
        <taxon>Gammaproteobacteria</taxon>
        <taxon>Oceanospirillales</taxon>
        <taxon>Oceanospirillaceae</taxon>
        <taxon>Venatoribacter</taxon>
    </lineage>
</organism>
<evidence type="ECO:0000313" key="11">
    <source>
        <dbReference type="EMBL" id="QQD25047.1"/>
    </source>
</evidence>
<evidence type="ECO:0000256" key="5">
    <source>
        <dbReference type="ARBA" id="ARBA00023224"/>
    </source>
</evidence>
<dbReference type="GO" id="GO:0007165">
    <property type="term" value="P:signal transduction"/>
    <property type="evidence" value="ECO:0007669"/>
    <property type="project" value="UniProtKB-KW"/>
</dbReference>
<reference evidence="11 12" key="1">
    <citation type="submission" date="2019-11" db="EMBL/GenBank/DDBJ databases">
        <title>Venatorbacter sp. nov. a predator of Campylobacter and other Gram-negative bacteria.</title>
        <authorList>
            <person name="Saeedi A."/>
            <person name="Cummings N.J."/>
            <person name="Connerton I.F."/>
            <person name="Connerton P.L."/>
        </authorList>
    </citation>
    <scope>NUCLEOTIDE SEQUENCE [LARGE SCALE GENOMIC DNA]</scope>
    <source>
        <strain evidence="11">XL5</strain>
    </source>
</reference>
<dbReference type="GO" id="GO:0006935">
    <property type="term" value="P:chemotaxis"/>
    <property type="evidence" value="ECO:0007669"/>
    <property type="project" value="InterPro"/>
</dbReference>
<comment type="similarity">
    <text evidence="6">Belongs to the methyl-accepting chemotaxis (MCP) protein family.</text>
</comment>
<keyword evidence="12" id="KW-1185">Reference proteome</keyword>
<feature type="transmembrane region" description="Helical" evidence="8">
    <location>
        <begin position="185"/>
        <end position="205"/>
    </location>
</feature>
<feature type="domain" description="HAMP" evidence="10">
    <location>
        <begin position="206"/>
        <end position="259"/>
    </location>
</feature>
<dbReference type="InterPro" id="IPR003660">
    <property type="entry name" value="HAMP_dom"/>
</dbReference>
<evidence type="ECO:0000256" key="8">
    <source>
        <dbReference type="SAM" id="Phobius"/>
    </source>
</evidence>
<evidence type="ECO:0000256" key="6">
    <source>
        <dbReference type="ARBA" id="ARBA00029447"/>
    </source>
</evidence>
<keyword evidence="5 7" id="KW-0807">Transducer</keyword>
<dbReference type="AlphaFoldDB" id="A0A9X7YQI1"/>
<protein>
    <submittedName>
        <fullName evidence="11">HAMP domain-containing protein</fullName>
    </submittedName>
</protein>
<evidence type="ECO:0000256" key="7">
    <source>
        <dbReference type="PROSITE-ProRule" id="PRU00284"/>
    </source>
</evidence>
<evidence type="ECO:0000259" key="10">
    <source>
        <dbReference type="PROSITE" id="PS50885"/>
    </source>
</evidence>
<dbReference type="PROSITE" id="PS50111">
    <property type="entry name" value="CHEMOTAXIS_TRANSDUC_2"/>
    <property type="match status" value="1"/>
</dbReference>
<dbReference type="Pfam" id="PF00672">
    <property type="entry name" value="HAMP"/>
    <property type="match status" value="1"/>
</dbReference>
<dbReference type="EMBL" id="CP046056">
    <property type="protein sequence ID" value="QQD25047.1"/>
    <property type="molecule type" value="Genomic_DNA"/>
</dbReference>
<dbReference type="Pfam" id="PF00015">
    <property type="entry name" value="MCPsignal"/>
    <property type="match status" value="1"/>
</dbReference>
<dbReference type="InterPro" id="IPR004089">
    <property type="entry name" value="MCPsignal_dom"/>
</dbReference>
<evidence type="ECO:0000256" key="2">
    <source>
        <dbReference type="ARBA" id="ARBA00022692"/>
    </source>
</evidence>
<dbReference type="GO" id="GO:0016020">
    <property type="term" value="C:membrane"/>
    <property type="evidence" value="ECO:0007669"/>
    <property type="project" value="UniProtKB-SubCell"/>
</dbReference>